<accession>A0A1W1W277</accession>
<dbReference type="SMART" id="SM00304">
    <property type="entry name" value="HAMP"/>
    <property type="match status" value="1"/>
</dbReference>
<feature type="transmembrane region" description="Helical" evidence="4">
    <location>
        <begin position="41"/>
        <end position="58"/>
    </location>
</feature>
<keyword evidence="4" id="KW-1133">Transmembrane helix</keyword>
<sequence length="570" mass="61578">MVWAVMLFNIFGTLIFWFLLVWAGGYLELEKALSLALQPRVLAWIAVAVFGSSVWVVLSQRKLNREVLLLPRILLQYLIIMLIFFVGEGILMLAGQRLEHAQLWTILASGTGTAALVTGCMFMLVAYFLEWEYSRGYFVAGGQRLYPIWLRVALGTILVAGGSSMCLWGAVVGYLHKDVASHFFFGHLPWVSLLITGMIFIYCAFLYASLGRNLQRLYQAVAKASAAHQADLSFSLGIPAIDEVGRLSNDFNQLVSRISTLVREIREVGRGIKDTVSSLQEAAGTVARTADEVAQAASQVASGADTQSAQVENLKDTSRELHLSASELLEVATEMEKASTHNLLVVKRGQEGASVLSSGIKSVEEVSQTTVNMVQLMAQSAQRIEEILRVIVEVAEQTNLLALNAAIEAARAGEQGRGFAVVAEEVRKLASTSGQAAAEIEALSLEMRERMQAVEQVVGEEVRSVQRLREELDSVIKVLQEIMVYAEQVGGLAGKVKEVAEKAGTAAETVAKEAAHLATGAQSTAASTQEVAAAAQEQAATAAGLGGVIEKLQSIADSLLNLVSRFHLLE</sequence>
<proteinExistence type="inferred from homology"/>
<keyword evidence="4" id="KW-0812">Transmembrane</keyword>
<evidence type="ECO:0000313" key="8">
    <source>
        <dbReference type="Proteomes" id="UP000192569"/>
    </source>
</evidence>
<dbReference type="GO" id="GO:0004888">
    <property type="term" value="F:transmembrane signaling receptor activity"/>
    <property type="evidence" value="ECO:0007669"/>
    <property type="project" value="InterPro"/>
</dbReference>
<feature type="transmembrane region" description="Helical" evidence="4">
    <location>
        <begin position="187"/>
        <end position="210"/>
    </location>
</feature>
<evidence type="ECO:0000256" key="4">
    <source>
        <dbReference type="SAM" id="Phobius"/>
    </source>
</evidence>
<dbReference type="GO" id="GO:0007165">
    <property type="term" value="P:signal transduction"/>
    <property type="evidence" value="ECO:0007669"/>
    <property type="project" value="UniProtKB-KW"/>
</dbReference>
<dbReference type="SUPFAM" id="SSF58104">
    <property type="entry name" value="Methyl-accepting chemotaxis protein (MCP) signaling domain"/>
    <property type="match status" value="1"/>
</dbReference>
<feature type="transmembrane region" description="Helical" evidence="4">
    <location>
        <begin position="106"/>
        <end position="128"/>
    </location>
</feature>
<dbReference type="PANTHER" id="PTHR32089">
    <property type="entry name" value="METHYL-ACCEPTING CHEMOTAXIS PROTEIN MCPB"/>
    <property type="match status" value="1"/>
</dbReference>
<dbReference type="EMBL" id="LT838272">
    <property type="protein sequence ID" value="SMB99729.1"/>
    <property type="molecule type" value="Genomic_DNA"/>
</dbReference>
<dbReference type="Gene3D" id="6.10.340.10">
    <property type="match status" value="1"/>
</dbReference>
<organism evidence="7 8">
    <name type="scientific">Thermanaeromonas toyohensis ToBE</name>
    <dbReference type="NCBI Taxonomy" id="698762"/>
    <lineage>
        <taxon>Bacteria</taxon>
        <taxon>Bacillati</taxon>
        <taxon>Bacillota</taxon>
        <taxon>Clostridia</taxon>
        <taxon>Neomoorellales</taxon>
        <taxon>Neomoorellaceae</taxon>
        <taxon>Thermanaeromonas</taxon>
    </lineage>
</organism>
<evidence type="ECO:0000256" key="3">
    <source>
        <dbReference type="PROSITE-ProRule" id="PRU00284"/>
    </source>
</evidence>
<dbReference type="GO" id="GO:0016020">
    <property type="term" value="C:membrane"/>
    <property type="evidence" value="ECO:0007669"/>
    <property type="project" value="InterPro"/>
</dbReference>
<keyword evidence="8" id="KW-1185">Reference proteome</keyword>
<dbReference type="PRINTS" id="PR00260">
    <property type="entry name" value="CHEMTRNSDUCR"/>
</dbReference>
<gene>
    <name evidence="7" type="ORF">SAMN00808754_3059</name>
</gene>
<dbReference type="InterPro" id="IPR004089">
    <property type="entry name" value="MCPsignal_dom"/>
</dbReference>
<comment type="similarity">
    <text evidence="2">Belongs to the methyl-accepting chemotaxis (MCP) protein family.</text>
</comment>
<feature type="domain" description="Methyl-accepting transducer" evidence="5">
    <location>
        <begin position="282"/>
        <end position="518"/>
    </location>
</feature>
<dbReference type="SMART" id="SM00283">
    <property type="entry name" value="MA"/>
    <property type="match status" value="1"/>
</dbReference>
<dbReference type="STRING" id="698762.SAMN00808754_3059"/>
<evidence type="ECO:0000256" key="1">
    <source>
        <dbReference type="ARBA" id="ARBA00023224"/>
    </source>
</evidence>
<evidence type="ECO:0000313" key="7">
    <source>
        <dbReference type="EMBL" id="SMB99729.1"/>
    </source>
</evidence>
<dbReference type="GO" id="GO:0006935">
    <property type="term" value="P:chemotaxis"/>
    <property type="evidence" value="ECO:0007669"/>
    <property type="project" value="InterPro"/>
</dbReference>
<feature type="transmembrane region" description="Helical" evidence="4">
    <location>
        <begin position="148"/>
        <end position="175"/>
    </location>
</feature>
<dbReference type="PANTHER" id="PTHR32089:SF112">
    <property type="entry name" value="LYSOZYME-LIKE PROTEIN-RELATED"/>
    <property type="match status" value="1"/>
</dbReference>
<keyword evidence="4" id="KW-0472">Membrane</keyword>
<dbReference type="Proteomes" id="UP000192569">
    <property type="component" value="Chromosome I"/>
</dbReference>
<evidence type="ECO:0000259" key="6">
    <source>
        <dbReference type="PROSITE" id="PS50885"/>
    </source>
</evidence>
<dbReference type="InterPro" id="IPR004090">
    <property type="entry name" value="Chemotax_Me-accpt_rcpt"/>
</dbReference>
<protein>
    <submittedName>
        <fullName evidence="7">Methyl-accepting chemotaxis protein</fullName>
    </submittedName>
</protein>
<dbReference type="InterPro" id="IPR003660">
    <property type="entry name" value="HAMP_dom"/>
</dbReference>
<dbReference type="OrthoDB" id="2078696at2"/>
<keyword evidence="1 3" id="KW-0807">Transducer</keyword>
<feature type="domain" description="HAMP" evidence="6">
    <location>
        <begin position="208"/>
        <end position="263"/>
    </location>
</feature>
<dbReference type="RefSeq" id="WP_084666719.1">
    <property type="nucleotide sequence ID" value="NZ_LT838272.1"/>
</dbReference>
<dbReference type="PROSITE" id="PS50885">
    <property type="entry name" value="HAMP"/>
    <property type="match status" value="1"/>
</dbReference>
<dbReference type="PROSITE" id="PS50111">
    <property type="entry name" value="CHEMOTAXIS_TRANSDUC_2"/>
    <property type="match status" value="1"/>
</dbReference>
<dbReference type="Pfam" id="PF00015">
    <property type="entry name" value="MCPsignal"/>
    <property type="match status" value="1"/>
</dbReference>
<dbReference type="Gene3D" id="1.10.287.950">
    <property type="entry name" value="Methyl-accepting chemotaxis protein"/>
    <property type="match status" value="1"/>
</dbReference>
<feature type="transmembrane region" description="Helical" evidence="4">
    <location>
        <begin position="73"/>
        <end position="94"/>
    </location>
</feature>
<name>A0A1W1W277_9FIRM</name>
<reference evidence="7 8" key="1">
    <citation type="submission" date="2017-04" db="EMBL/GenBank/DDBJ databases">
        <authorList>
            <person name="Afonso C.L."/>
            <person name="Miller P.J."/>
            <person name="Scott M.A."/>
            <person name="Spackman E."/>
            <person name="Goraichik I."/>
            <person name="Dimitrov K.M."/>
            <person name="Suarez D.L."/>
            <person name="Swayne D.E."/>
        </authorList>
    </citation>
    <scope>NUCLEOTIDE SEQUENCE [LARGE SCALE GENOMIC DNA]</scope>
    <source>
        <strain evidence="7 8">ToBE</strain>
    </source>
</reference>
<evidence type="ECO:0000259" key="5">
    <source>
        <dbReference type="PROSITE" id="PS50111"/>
    </source>
</evidence>
<evidence type="ECO:0000256" key="2">
    <source>
        <dbReference type="ARBA" id="ARBA00029447"/>
    </source>
</evidence>
<feature type="transmembrane region" description="Helical" evidence="4">
    <location>
        <begin position="6"/>
        <end position="29"/>
    </location>
</feature>
<dbReference type="AlphaFoldDB" id="A0A1W1W277"/>